<dbReference type="Proteomes" id="UP001367508">
    <property type="component" value="Unassembled WGS sequence"/>
</dbReference>
<dbReference type="AlphaFoldDB" id="A0AAN9QM32"/>
<protein>
    <submittedName>
        <fullName evidence="2">Uncharacterized protein</fullName>
    </submittedName>
</protein>
<feature type="compositionally biased region" description="Basic and acidic residues" evidence="1">
    <location>
        <begin position="94"/>
        <end position="106"/>
    </location>
</feature>
<evidence type="ECO:0000313" key="3">
    <source>
        <dbReference type="Proteomes" id="UP001367508"/>
    </source>
</evidence>
<evidence type="ECO:0000313" key="2">
    <source>
        <dbReference type="EMBL" id="KAK7340502.1"/>
    </source>
</evidence>
<evidence type="ECO:0000256" key="1">
    <source>
        <dbReference type="SAM" id="MobiDB-lite"/>
    </source>
</evidence>
<comment type="caution">
    <text evidence="2">The sequence shown here is derived from an EMBL/GenBank/DDBJ whole genome shotgun (WGS) entry which is preliminary data.</text>
</comment>
<organism evidence="2 3">
    <name type="scientific">Canavalia gladiata</name>
    <name type="common">Sword bean</name>
    <name type="synonym">Dolichos gladiatus</name>
    <dbReference type="NCBI Taxonomy" id="3824"/>
    <lineage>
        <taxon>Eukaryota</taxon>
        <taxon>Viridiplantae</taxon>
        <taxon>Streptophyta</taxon>
        <taxon>Embryophyta</taxon>
        <taxon>Tracheophyta</taxon>
        <taxon>Spermatophyta</taxon>
        <taxon>Magnoliopsida</taxon>
        <taxon>eudicotyledons</taxon>
        <taxon>Gunneridae</taxon>
        <taxon>Pentapetalae</taxon>
        <taxon>rosids</taxon>
        <taxon>fabids</taxon>
        <taxon>Fabales</taxon>
        <taxon>Fabaceae</taxon>
        <taxon>Papilionoideae</taxon>
        <taxon>50 kb inversion clade</taxon>
        <taxon>NPAAA clade</taxon>
        <taxon>indigoferoid/millettioid clade</taxon>
        <taxon>Phaseoleae</taxon>
        <taxon>Canavalia</taxon>
    </lineage>
</organism>
<name>A0AAN9QM32_CANGL</name>
<accession>A0AAN9QM32</accession>
<gene>
    <name evidence="2" type="ORF">VNO77_21208</name>
</gene>
<feature type="region of interest" description="Disordered" evidence="1">
    <location>
        <begin position="92"/>
        <end position="112"/>
    </location>
</feature>
<proteinExistence type="predicted"/>
<reference evidence="2 3" key="1">
    <citation type="submission" date="2024-01" db="EMBL/GenBank/DDBJ databases">
        <title>The genomes of 5 underutilized Papilionoideae crops provide insights into root nodulation and disease resistanc.</title>
        <authorList>
            <person name="Jiang F."/>
        </authorList>
    </citation>
    <scope>NUCLEOTIDE SEQUENCE [LARGE SCALE GENOMIC DNA]</scope>
    <source>
        <strain evidence="2">LVBAO_FW01</strain>
        <tissue evidence="2">Leaves</tissue>
    </source>
</reference>
<dbReference type="EMBL" id="JAYMYQ010000004">
    <property type="protein sequence ID" value="KAK7340502.1"/>
    <property type="molecule type" value="Genomic_DNA"/>
</dbReference>
<keyword evidence="3" id="KW-1185">Reference proteome</keyword>
<sequence length="148" mass="16789">MTSETYNSWANHDFEMILVRHSNLKNGIPIEMTTLNTSILKHNIKPQTMAFQSDNYSDCMIPQTICNLPCYSSSKFAGGAKGFNGGSRRCRLNPHGDDFSKQETKKGRPNNKRGLCFMDDAFSDEKRKIVRAPIGNRQRDVLNRGILM</sequence>